<sequence>MPTPFDDEISKVLAYHDFGVALQKELDTIKTNPRGTTLTPDEADIRDKRCKAVQSVLNLLMREAGPVPKTPTEITHLHAEWKEAVKGFRNFLQGRQDMWIRRIKSQTSDLTSMNEELTLRWIVISVRIAVEWGLDESLSRSGSPLGNVSAVDMLSDGFASVDILRLDERDEIDLSDEDHTLEITR</sequence>
<proteinExistence type="predicted"/>
<evidence type="ECO:0000313" key="2">
    <source>
        <dbReference type="Proteomes" id="UP000799424"/>
    </source>
</evidence>
<reference evidence="1" key="1">
    <citation type="journal article" date="2020" name="Stud. Mycol.">
        <title>101 Dothideomycetes genomes: a test case for predicting lifestyles and emergence of pathogens.</title>
        <authorList>
            <person name="Haridas S."/>
            <person name="Albert R."/>
            <person name="Binder M."/>
            <person name="Bloem J."/>
            <person name="Labutti K."/>
            <person name="Salamov A."/>
            <person name="Andreopoulos B."/>
            <person name="Baker S."/>
            <person name="Barry K."/>
            <person name="Bills G."/>
            <person name="Bluhm B."/>
            <person name="Cannon C."/>
            <person name="Castanera R."/>
            <person name="Culley D."/>
            <person name="Daum C."/>
            <person name="Ezra D."/>
            <person name="Gonzalez J."/>
            <person name="Henrissat B."/>
            <person name="Kuo A."/>
            <person name="Liang C."/>
            <person name="Lipzen A."/>
            <person name="Lutzoni F."/>
            <person name="Magnuson J."/>
            <person name="Mondo S."/>
            <person name="Nolan M."/>
            <person name="Ohm R."/>
            <person name="Pangilinan J."/>
            <person name="Park H.-J."/>
            <person name="Ramirez L."/>
            <person name="Alfaro M."/>
            <person name="Sun H."/>
            <person name="Tritt A."/>
            <person name="Yoshinaga Y."/>
            <person name="Zwiers L.-H."/>
            <person name="Turgeon B."/>
            <person name="Goodwin S."/>
            <person name="Spatafora J."/>
            <person name="Crous P."/>
            <person name="Grigoriev I."/>
        </authorList>
    </citation>
    <scope>NUCLEOTIDE SEQUENCE</scope>
    <source>
        <strain evidence="1">CBS 113818</strain>
    </source>
</reference>
<accession>A0A6A6ZDU4</accession>
<dbReference type="AlphaFoldDB" id="A0A6A6ZDU4"/>
<organism evidence="1 2">
    <name type="scientific">Ophiobolus disseminans</name>
    <dbReference type="NCBI Taxonomy" id="1469910"/>
    <lineage>
        <taxon>Eukaryota</taxon>
        <taxon>Fungi</taxon>
        <taxon>Dikarya</taxon>
        <taxon>Ascomycota</taxon>
        <taxon>Pezizomycotina</taxon>
        <taxon>Dothideomycetes</taxon>
        <taxon>Pleosporomycetidae</taxon>
        <taxon>Pleosporales</taxon>
        <taxon>Pleosporineae</taxon>
        <taxon>Phaeosphaeriaceae</taxon>
        <taxon>Ophiobolus</taxon>
    </lineage>
</organism>
<protein>
    <submittedName>
        <fullName evidence="1">Uncharacterized protein</fullName>
    </submittedName>
</protein>
<dbReference type="Proteomes" id="UP000799424">
    <property type="component" value="Unassembled WGS sequence"/>
</dbReference>
<name>A0A6A6ZDU4_9PLEO</name>
<dbReference type="EMBL" id="MU006246">
    <property type="protein sequence ID" value="KAF2819166.1"/>
    <property type="molecule type" value="Genomic_DNA"/>
</dbReference>
<evidence type="ECO:0000313" key="1">
    <source>
        <dbReference type="EMBL" id="KAF2819166.1"/>
    </source>
</evidence>
<gene>
    <name evidence="1" type="ORF">CC86DRAFT_432224</name>
</gene>
<keyword evidence="2" id="KW-1185">Reference proteome</keyword>